<protein>
    <recommendedName>
        <fullName evidence="3">SpoVG family protein</fullName>
    </recommendedName>
</protein>
<sequence length="82" mass="9342">MAFASFVLDGKYYVGSVAVFTRLGKSGYRLVYPAKKLGEKNLNLFYPINQFIGKFIEDAITEKVDELFNESSNENYGQQTQE</sequence>
<gene>
    <name evidence="1" type="ORF">A3J47_00330</name>
</gene>
<organism evidence="1 2">
    <name type="scientific">Candidatus Yanofskybacteria bacterium RIFCSPHIGHO2_02_FULL_43_22</name>
    <dbReference type="NCBI Taxonomy" id="1802681"/>
    <lineage>
        <taxon>Bacteria</taxon>
        <taxon>Candidatus Yanofskyibacteriota</taxon>
    </lineage>
</organism>
<comment type="caution">
    <text evidence="1">The sequence shown here is derived from an EMBL/GenBank/DDBJ whole genome shotgun (WGS) entry which is preliminary data.</text>
</comment>
<accession>A0A1F8FMY4</accession>
<evidence type="ECO:0000313" key="1">
    <source>
        <dbReference type="EMBL" id="OGN14577.1"/>
    </source>
</evidence>
<dbReference type="InterPro" id="IPR036751">
    <property type="entry name" value="SpoVG_sf"/>
</dbReference>
<dbReference type="Proteomes" id="UP000176581">
    <property type="component" value="Unassembled WGS sequence"/>
</dbReference>
<dbReference type="Gene3D" id="3.30.1120.40">
    <property type="entry name" value="Stage V sporulation protein G"/>
    <property type="match status" value="1"/>
</dbReference>
<dbReference type="GO" id="GO:0030435">
    <property type="term" value="P:sporulation resulting in formation of a cellular spore"/>
    <property type="evidence" value="ECO:0007669"/>
    <property type="project" value="InterPro"/>
</dbReference>
<dbReference type="SUPFAM" id="SSF160537">
    <property type="entry name" value="SpoVG-like"/>
    <property type="match status" value="1"/>
</dbReference>
<proteinExistence type="predicted"/>
<dbReference type="EMBL" id="MGJV01000025">
    <property type="protein sequence ID" value="OGN14577.1"/>
    <property type="molecule type" value="Genomic_DNA"/>
</dbReference>
<name>A0A1F8FMY4_9BACT</name>
<evidence type="ECO:0008006" key="3">
    <source>
        <dbReference type="Google" id="ProtNLM"/>
    </source>
</evidence>
<dbReference type="AlphaFoldDB" id="A0A1F8FMY4"/>
<evidence type="ECO:0000313" key="2">
    <source>
        <dbReference type="Proteomes" id="UP000176581"/>
    </source>
</evidence>
<reference evidence="1 2" key="1">
    <citation type="journal article" date="2016" name="Nat. Commun.">
        <title>Thousands of microbial genomes shed light on interconnected biogeochemical processes in an aquifer system.</title>
        <authorList>
            <person name="Anantharaman K."/>
            <person name="Brown C.T."/>
            <person name="Hug L.A."/>
            <person name="Sharon I."/>
            <person name="Castelle C.J."/>
            <person name="Probst A.J."/>
            <person name="Thomas B.C."/>
            <person name="Singh A."/>
            <person name="Wilkins M.J."/>
            <person name="Karaoz U."/>
            <person name="Brodie E.L."/>
            <person name="Williams K.H."/>
            <person name="Hubbard S.S."/>
            <person name="Banfield J.F."/>
        </authorList>
    </citation>
    <scope>NUCLEOTIDE SEQUENCE [LARGE SCALE GENOMIC DNA]</scope>
</reference>